<reference evidence="2 5" key="3">
    <citation type="submission" date="2018-07" db="EMBL/GenBank/DDBJ databases">
        <title>Genome sequence of extremly halophilic archaeon Halopelagius longus strain BC12-B1.</title>
        <authorList>
            <person name="Zhang X."/>
        </authorList>
    </citation>
    <scope>NUCLEOTIDE SEQUENCE [LARGE SCALE GENOMIC DNA]</scope>
    <source>
        <strain evidence="2 5">BC12-B1</strain>
    </source>
</reference>
<protein>
    <submittedName>
        <fullName evidence="2">Acc operon protein</fullName>
    </submittedName>
</protein>
<dbReference type="Pfam" id="PF26062">
    <property type="entry name" value="DUF8022"/>
    <property type="match status" value="1"/>
</dbReference>
<dbReference type="Proteomes" id="UP000255421">
    <property type="component" value="Unassembled WGS sequence"/>
</dbReference>
<feature type="region of interest" description="Disordered" evidence="1">
    <location>
        <begin position="1"/>
        <end position="28"/>
    </location>
</feature>
<name>A0A1H0YVU3_9EURY</name>
<evidence type="ECO:0000313" key="2">
    <source>
        <dbReference type="EMBL" id="RDI72694.1"/>
    </source>
</evidence>
<proteinExistence type="predicted"/>
<evidence type="ECO:0000313" key="4">
    <source>
        <dbReference type="Proteomes" id="UP000199289"/>
    </source>
</evidence>
<dbReference type="EMBL" id="QQST01000001">
    <property type="protein sequence ID" value="RDI72694.1"/>
    <property type="molecule type" value="Genomic_DNA"/>
</dbReference>
<dbReference type="AlphaFoldDB" id="A0A1H0YVU3"/>
<dbReference type="RefSeq" id="WP_092533393.1">
    <property type="nucleotide sequence ID" value="NZ_FNKQ01000001.1"/>
</dbReference>
<organism evidence="3 4">
    <name type="scientific">Halopelagius longus</name>
    <dbReference type="NCBI Taxonomy" id="1236180"/>
    <lineage>
        <taxon>Archaea</taxon>
        <taxon>Methanobacteriati</taxon>
        <taxon>Methanobacteriota</taxon>
        <taxon>Stenosarchaea group</taxon>
        <taxon>Halobacteria</taxon>
        <taxon>Halobacteriales</taxon>
        <taxon>Haloferacaceae</taxon>
    </lineage>
</organism>
<feature type="region of interest" description="Disordered" evidence="1">
    <location>
        <begin position="81"/>
        <end position="104"/>
    </location>
</feature>
<evidence type="ECO:0000313" key="3">
    <source>
        <dbReference type="EMBL" id="SDQ19041.1"/>
    </source>
</evidence>
<dbReference type="EMBL" id="FNKQ01000001">
    <property type="protein sequence ID" value="SDQ19041.1"/>
    <property type="molecule type" value="Genomic_DNA"/>
</dbReference>
<evidence type="ECO:0000313" key="5">
    <source>
        <dbReference type="Proteomes" id="UP000255421"/>
    </source>
</evidence>
<reference evidence="3" key="1">
    <citation type="submission" date="2016-10" db="EMBL/GenBank/DDBJ databases">
        <authorList>
            <person name="de Groot N.N."/>
        </authorList>
    </citation>
    <scope>NUCLEOTIDE SEQUENCE [LARGE SCALE GENOMIC DNA]</scope>
    <source>
        <strain evidence="3">CGMCC 1.12397</strain>
    </source>
</reference>
<accession>A0A1H0YVU3</accession>
<keyword evidence="5" id="KW-1185">Reference proteome</keyword>
<reference evidence="4" key="2">
    <citation type="submission" date="2016-10" db="EMBL/GenBank/DDBJ databases">
        <authorList>
            <person name="Varghese N."/>
            <person name="Submissions S."/>
        </authorList>
    </citation>
    <scope>NUCLEOTIDE SEQUENCE [LARGE SCALE GENOMIC DNA]</scope>
    <source>
        <strain evidence="4">CGMCC 1.12397</strain>
    </source>
</reference>
<sequence length="104" mass="10425">MNGESAESAESAVGPDVSDVAADLSIPDDADEAEAAAIAAAVAAHIRDGELAAAAAAAEGGEETWDGKRWTFAGRLEGVSGRSARVPNGAPTNAWTAASRADRF</sequence>
<dbReference type="OrthoDB" id="214756at2157"/>
<dbReference type="Proteomes" id="UP000199289">
    <property type="component" value="Unassembled WGS sequence"/>
</dbReference>
<gene>
    <name evidence="2" type="ORF">DWB78_13705</name>
    <name evidence="3" type="ORF">SAMN05216278_0861</name>
</gene>
<evidence type="ECO:0000256" key="1">
    <source>
        <dbReference type="SAM" id="MobiDB-lite"/>
    </source>
</evidence>
<dbReference type="InterPro" id="IPR058335">
    <property type="entry name" value="PccX"/>
</dbReference>